<dbReference type="SUPFAM" id="SSF55718">
    <property type="entry name" value="SCP-like"/>
    <property type="match status" value="1"/>
</dbReference>
<reference evidence="3" key="1">
    <citation type="submission" date="2021-07" db="EMBL/GenBank/DDBJ databases">
        <title>Shewanella sp. YLB-07 whole genome sequence.</title>
        <authorList>
            <person name="Yu L."/>
        </authorList>
    </citation>
    <scope>NUCLEOTIDE SEQUENCE</scope>
    <source>
        <strain evidence="3">YLB-08</strain>
    </source>
</reference>
<dbReference type="PANTHER" id="PTHR38693:SF1">
    <property type="entry name" value="UBIQUINONE BIOSYNTHESIS ACCESSORY FACTOR UBIJ"/>
    <property type="match status" value="1"/>
</dbReference>
<comment type="subcellular location">
    <subcellularLocation>
        <location evidence="1">Cytoplasm</location>
    </subcellularLocation>
</comment>
<comment type="function">
    <text evidence="1">Required for ubiquinone (coenzyme Q) biosynthesis. Binds hydrophobic ubiquinone biosynthetic intermediates via its SCP2 domain and is essential for the stability of the Ubi complex. May constitute a docking platform where Ubi enzymes assemble and access their SCP2-bound polyprenyl substrates.</text>
</comment>
<dbReference type="EMBL" id="CP045503">
    <property type="protein sequence ID" value="QPG56446.1"/>
    <property type="molecule type" value="Genomic_DNA"/>
</dbReference>
<name>A0ABX6V1F4_9GAMM</name>
<dbReference type="InterPro" id="IPR036527">
    <property type="entry name" value="SCP2_sterol-bd_dom_sf"/>
</dbReference>
<keyword evidence="1" id="KW-0963">Cytoplasm</keyword>
<evidence type="ECO:0000313" key="3">
    <source>
        <dbReference type="EMBL" id="QPG56446.1"/>
    </source>
</evidence>
<dbReference type="RefSeq" id="WP_142871829.1">
    <property type="nucleotide sequence ID" value="NZ_CP045503.2"/>
</dbReference>
<keyword evidence="1" id="KW-0831">Ubiquinone biosynthesis</keyword>
<dbReference type="Pfam" id="PF02036">
    <property type="entry name" value="SCP2"/>
    <property type="match status" value="1"/>
</dbReference>
<proteinExistence type="inferred from homology"/>
<dbReference type="Proteomes" id="UP000316416">
    <property type="component" value="Chromosome"/>
</dbReference>
<dbReference type="PANTHER" id="PTHR38693">
    <property type="entry name" value="UBIQUINONE BIOSYNTHESIS PROTEIN UBIJ"/>
    <property type="match status" value="1"/>
</dbReference>
<protein>
    <recommendedName>
        <fullName evidence="1">Ubiquinone biosynthesis accessory factor UbiJ</fullName>
    </recommendedName>
</protein>
<accession>A0ABX6V1F4</accession>
<evidence type="ECO:0000313" key="4">
    <source>
        <dbReference type="Proteomes" id="UP000316416"/>
    </source>
</evidence>
<dbReference type="HAMAP" id="MF_02215">
    <property type="entry name" value="UbiJ"/>
    <property type="match status" value="1"/>
</dbReference>
<sequence length="211" mass="23745">MKREMALLLSAGLETALKQVVAQSPQEYAKLRTLHGQVLCIQLSQLSWPLYFIFASEIQVLGKYEGEVTTKVNADITTLYQLTEGANLTELIKQDKLSIEGDLSLLQTFSHYLQHVEFDFAEPLSNYLGDAPTHFLSQGVKQAKSDLLQVLNKSRSHIGQLTTEEYKLAPHKIEFIHLGDRIDDLVVDVDAIETRINQLLSDFKTKANAKT</sequence>
<comment type="similarity">
    <text evidence="1">Belongs to the UbiJ family.</text>
</comment>
<dbReference type="InterPro" id="IPR003033">
    <property type="entry name" value="SCP2_sterol-bd_dom"/>
</dbReference>
<gene>
    <name evidence="1" type="primary">ubiJ</name>
    <name evidence="3" type="ORF">FM038_002670</name>
</gene>
<evidence type="ECO:0000256" key="1">
    <source>
        <dbReference type="HAMAP-Rule" id="MF_02215"/>
    </source>
</evidence>
<comment type="pathway">
    <text evidence="1">Cofactor biosynthesis; ubiquinone biosynthesis.</text>
</comment>
<evidence type="ECO:0000259" key="2">
    <source>
        <dbReference type="Pfam" id="PF02036"/>
    </source>
</evidence>
<dbReference type="InterPro" id="IPR038989">
    <property type="entry name" value="UbiJ"/>
</dbReference>
<feature type="domain" description="SCP2" evidence="2">
    <location>
        <begin position="17"/>
        <end position="113"/>
    </location>
</feature>
<keyword evidence="4" id="KW-1185">Reference proteome</keyword>
<organism evidence="3 4">
    <name type="scientific">Shewanella eurypsychrophilus</name>
    <dbReference type="NCBI Taxonomy" id="2593656"/>
    <lineage>
        <taxon>Bacteria</taxon>
        <taxon>Pseudomonadati</taxon>
        <taxon>Pseudomonadota</taxon>
        <taxon>Gammaproteobacteria</taxon>
        <taxon>Alteromonadales</taxon>
        <taxon>Shewanellaceae</taxon>
        <taxon>Shewanella</taxon>
    </lineage>
</organism>